<dbReference type="Proteomes" id="UP000248714">
    <property type="component" value="Unassembled WGS sequence"/>
</dbReference>
<keyword evidence="2" id="KW-1185">Reference proteome</keyword>
<name>A0ABX9E196_9PSEU</name>
<comment type="caution">
    <text evidence="1">The sequence shown here is derived from an EMBL/GenBank/DDBJ whole genome shotgun (WGS) entry which is preliminary data.</text>
</comment>
<sequence>MIDEILRAGLDAPRKQRHTVKRIFARLSDEHTMIDVSYQVVRAYVAARKPEIRTEAGHGPAEVFVPQSHRPGMEAEADFGEVAIRLRGTTP</sequence>
<evidence type="ECO:0000313" key="1">
    <source>
        <dbReference type="EMBL" id="RAS60629.1"/>
    </source>
</evidence>
<protein>
    <recommendedName>
        <fullName evidence="3">Transposase, Mutator family</fullName>
    </recommendedName>
</protein>
<proteinExistence type="predicted"/>
<organism evidence="1 2">
    <name type="scientific">Lentzea atacamensis</name>
    <dbReference type="NCBI Taxonomy" id="531938"/>
    <lineage>
        <taxon>Bacteria</taxon>
        <taxon>Bacillati</taxon>
        <taxon>Actinomycetota</taxon>
        <taxon>Actinomycetes</taxon>
        <taxon>Pseudonocardiales</taxon>
        <taxon>Pseudonocardiaceae</taxon>
        <taxon>Lentzea</taxon>
    </lineage>
</organism>
<evidence type="ECO:0000313" key="2">
    <source>
        <dbReference type="Proteomes" id="UP000248714"/>
    </source>
</evidence>
<reference evidence="1 2" key="1">
    <citation type="submission" date="2018-06" db="EMBL/GenBank/DDBJ databases">
        <title>Genomic Encyclopedia of Type Strains, Phase IV (KMG-IV): sequencing the most valuable type-strain genomes for metagenomic binning, comparative biology and taxonomic classification.</title>
        <authorList>
            <person name="Goeker M."/>
        </authorList>
    </citation>
    <scope>NUCLEOTIDE SEQUENCE [LARGE SCALE GENOMIC DNA]</scope>
    <source>
        <strain evidence="1 2">DSM 45479</strain>
    </source>
</reference>
<dbReference type="EMBL" id="QLTT01000011">
    <property type="protein sequence ID" value="RAS60629.1"/>
    <property type="molecule type" value="Genomic_DNA"/>
</dbReference>
<gene>
    <name evidence="1" type="ORF">C8D87_11147</name>
</gene>
<accession>A0ABX9E196</accession>
<evidence type="ECO:0008006" key="3">
    <source>
        <dbReference type="Google" id="ProtNLM"/>
    </source>
</evidence>